<comment type="caution">
    <text evidence="1">The sequence shown here is derived from an EMBL/GenBank/DDBJ whole genome shotgun (WGS) entry which is preliminary data.</text>
</comment>
<evidence type="ECO:0000313" key="1">
    <source>
        <dbReference type="EMBL" id="KAI0054744.1"/>
    </source>
</evidence>
<protein>
    <submittedName>
        <fullName evidence="1">Uncharacterized protein</fullName>
    </submittedName>
</protein>
<sequence>PAWLQDAVDHLKKFDLGQDWEECIDAYIRVERALEFPTGGSKLSAKDRPEFVHDWIKYARPWTGDFWAGTPNLNTFPNQWWAWWANLQPPTRARDAAGVLSRNTTELDWDLLRRGGKNGVLSVMVALAWW</sequence>
<organism evidence="1 2">
    <name type="scientific">Artomyces pyxidatus</name>
    <dbReference type="NCBI Taxonomy" id="48021"/>
    <lineage>
        <taxon>Eukaryota</taxon>
        <taxon>Fungi</taxon>
        <taxon>Dikarya</taxon>
        <taxon>Basidiomycota</taxon>
        <taxon>Agaricomycotina</taxon>
        <taxon>Agaricomycetes</taxon>
        <taxon>Russulales</taxon>
        <taxon>Auriscalpiaceae</taxon>
        <taxon>Artomyces</taxon>
    </lineage>
</organism>
<reference evidence="1" key="2">
    <citation type="journal article" date="2022" name="New Phytol.">
        <title>Evolutionary transition to the ectomycorrhizal habit in the genomes of a hyperdiverse lineage of mushroom-forming fungi.</title>
        <authorList>
            <person name="Looney B."/>
            <person name="Miyauchi S."/>
            <person name="Morin E."/>
            <person name="Drula E."/>
            <person name="Courty P.E."/>
            <person name="Kohler A."/>
            <person name="Kuo A."/>
            <person name="LaButti K."/>
            <person name="Pangilinan J."/>
            <person name="Lipzen A."/>
            <person name="Riley R."/>
            <person name="Andreopoulos W."/>
            <person name="He G."/>
            <person name="Johnson J."/>
            <person name="Nolan M."/>
            <person name="Tritt A."/>
            <person name="Barry K.W."/>
            <person name="Grigoriev I.V."/>
            <person name="Nagy L.G."/>
            <person name="Hibbett D."/>
            <person name="Henrissat B."/>
            <person name="Matheny P.B."/>
            <person name="Labbe J."/>
            <person name="Martin F.M."/>
        </authorList>
    </citation>
    <scope>NUCLEOTIDE SEQUENCE</scope>
    <source>
        <strain evidence="1">HHB10654</strain>
    </source>
</reference>
<feature type="non-terminal residue" evidence="1">
    <location>
        <position position="1"/>
    </location>
</feature>
<evidence type="ECO:0000313" key="2">
    <source>
        <dbReference type="Proteomes" id="UP000814140"/>
    </source>
</evidence>
<dbReference type="Proteomes" id="UP000814140">
    <property type="component" value="Unassembled WGS sequence"/>
</dbReference>
<proteinExistence type="predicted"/>
<dbReference type="EMBL" id="MU277353">
    <property type="protein sequence ID" value="KAI0054744.1"/>
    <property type="molecule type" value="Genomic_DNA"/>
</dbReference>
<keyword evidence="2" id="KW-1185">Reference proteome</keyword>
<accession>A0ACB8SDY3</accession>
<name>A0ACB8SDY3_9AGAM</name>
<feature type="non-terminal residue" evidence="1">
    <location>
        <position position="130"/>
    </location>
</feature>
<gene>
    <name evidence="1" type="ORF">BV25DRAFT_1778540</name>
</gene>
<reference evidence="1" key="1">
    <citation type="submission" date="2021-03" db="EMBL/GenBank/DDBJ databases">
        <authorList>
            <consortium name="DOE Joint Genome Institute"/>
            <person name="Ahrendt S."/>
            <person name="Looney B.P."/>
            <person name="Miyauchi S."/>
            <person name="Morin E."/>
            <person name="Drula E."/>
            <person name="Courty P.E."/>
            <person name="Chicoki N."/>
            <person name="Fauchery L."/>
            <person name="Kohler A."/>
            <person name="Kuo A."/>
            <person name="Labutti K."/>
            <person name="Pangilinan J."/>
            <person name="Lipzen A."/>
            <person name="Riley R."/>
            <person name="Andreopoulos W."/>
            <person name="He G."/>
            <person name="Johnson J."/>
            <person name="Barry K.W."/>
            <person name="Grigoriev I.V."/>
            <person name="Nagy L."/>
            <person name="Hibbett D."/>
            <person name="Henrissat B."/>
            <person name="Matheny P.B."/>
            <person name="Labbe J."/>
            <person name="Martin F."/>
        </authorList>
    </citation>
    <scope>NUCLEOTIDE SEQUENCE</scope>
    <source>
        <strain evidence="1">HHB10654</strain>
    </source>
</reference>